<comment type="subcellular location">
    <subcellularLocation>
        <location evidence="1">Early endosome</location>
    </subcellularLocation>
    <subcellularLocation>
        <location evidence="1">Recycling endosome</location>
    </subcellularLocation>
    <subcellularLocation>
        <location evidence="1">Golgi apparatus</location>
        <location evidence="1">trans-Golgi network</location>
    </subcellularLocation>
    <subcellularLocation>
        <location evidence="1">Cytoplasmic vesicle</location>
        <location evidence="1">Clathrin-coated vesicle</location>
    </subcellularLocation>
</comment>
<dbReference type="PANTHER" id="PTHR22902:SF15">
    <property type="entry name" value="SESQUIPEDALIAN-2"/>
    <property type="match status" value="1"/>
</dbReference>
<dbReference type="InterPro" id="IPR011993">
    <property type="entry name" value="PH-like_dom_sf"/>
</dbReference>
<dbReference type="Pfam" id="PF00169">
    <property type="entry name" value="PH"/>
    <property type="match status" value="1"/>
</dbReference>
<reference evidence="3" key="1">
    <citation type="submission" date="2025-08" db="UniProtKB">
        <authorList>
            <consortium name="Ensembl"/>
        </authorList>
    </citation>
    <scope>IDENTIFICATION</scope>
</reference>
<evidence type="ECO:0000313" key="3">
    <source>
        <dbReference type="Ensembl" id="ENSLLEP00000038083.1"/>
    </source>
</evidence>
<dbReference type="GO" id="GO:0042147">
    <property type="term" value="P:retrograde transport, endosome to Golgi"/>
    <property type="evidence" value="ECO:0007669"/>
    <property type="project" value="UniProtKB-UniRule"/>
</dbReference>
<dbReference type="Ensembl" id="ENSLLET00000039563.1">
    <property type="protein sequence ID" value="ENSLLEP00000038083.1"/>
    <property type="gene ID" value="ENSLLEG00000024136.1"/>
</dbReference>
<comment type="similarity">
    <text evidence="1">Belongs to the sesquipedalian family.</text>
</comment>
<dbReference type="Gene3D" id="2.30.29.30">
    <property type="entry name" value="Pleckstrin-homology domain (PH domain)/Phosphotyrosine-binding domain (PTB)"/>
    <property type="match status" value="1"/>
</dbReference>
<dbReference type="GO" id="GO:0055037">
    <property type="term" value="C:recycling endosome"/>
    <property type="evidence" value="ECO:0007669"/>
    <property type="project" value="UniProtKB-SubCell"/>
</dbReference>
<dbReference type="OrthoDB" id="10261837at2759"/>
<reference evidence="3" key="2">
    <citation type="submission" date="2025-09" db="UniProtKB">
        <authorList>
            <consortium name="Ensembl"/>
        </authorList>
    </citation>
    <scope>IDENTIFICATION</scope>
</reference>
<comment type="function">
    <text evidence="1">Plays a role in endocytic trafficking. Required for receptor recycling from endosomes, both to the trans-Golgi network and the plasma membrane.</text>
</comment>
<keyword evidence="4" id="KW-1185">Reference proteome</keyword>
<dbReference type="GO" id="GO:0005769">
    <property type="term" value="C:early endosome"/>
    <property type="evidence" value="ECO:0007669"/>
    <property type="project" value="UniProtKB-SubCell"/>
</dbReference>
<dbReference type="AlphaFoldDB" id="A0A8C5QJA1"/>
<dbReference type="GO" id="GO:0001881">
    <property type="term" value="P:receptor recycling"/>
    <property type="evidence" value="ECO:0007669"/>
    <property type="project" value="UniProtKB-UniRule"/>
</dbReference>
<dbReference type="Proteomes" id="UP000694569">
    <property type="component" value="Unplaced"/>
</dbReference>
<dbReference type="GO" id="GO:0007032">
    <property type="term" value="P:endosome organization"/>
    <property type="evidence" value="ECO:0007669"/>
    <property type="project" value="UniProtKB-UniRule"/>
</dbReference>
<dbReference type="GeneTree" id="ENSGT00940000162791"/>
<proteinExistence type="inferred from homology"/>
<dbReference type="FunFam" id="2.30.29.30:FF:000567">
    <property type="entry name" value="PH domain-containing endocytic-trafficking adaptor 1"/>
    <property type="match status" value="1"/>
</dbReference>
<keyword evidence="1" id="KW-0967">Endosome</keyword>
<dbReference type="GO" id="GO:0030136">
    <property type="term" value="C:clathrin-coated vesicle"/>
    <property type="evidence" value="ECO:0007669"/>
    <property type="project" value="UniProtKB-SubCell"/>
</dbReference>
<dbReference type="GO" id="GO:0005829">
    <property type="term" value="C:cytosol"/>
    <property type="evidence" value="ECO:0007669"/>
    <property type="project" value="GOC"/>
</dbReference>
<keyword evidence="1" id="KW-0968">Cytoplasmic vesicle</keyword>
<evidence type="ECO:0000313" key="4">
    <source>
        <dbReference type="Proteomes" id="UP000694569"/>
    </source>
</evidence>
<dbReference type="InterPro" id="IPR045188">
    <property type="entry name" value="Boi1/Boi2-like"/>
</dbReference>
<gene>
    <name evidence="3" type="primary">PHETA1</name>
</gene>
<protein>
    <recommendedName>
        <fullName evidence="1">Sesquipedalian</fullName>
        <shortName evidence="1">Ses</shortName>
    </recommendedName>
    <alternativeName>
        <fullName evidence="1">PH domain-containing endocytic trafficking adaptor</fullName>
    </alternativeName>
</protein>
<keyword evidence="1" id="KW-0597">Phosphoprotein</keyword>
<sequence>MKLNEKSMVHFATSDSPADYTGYLNKRGEQNTAYKKRWFVLKGNLLFYFEDRESKEPVGVIVLEGYTVELCQSSEEYAFAITFNGAGSRTYILAAESPDEMESWVKALSRASFDYMRLVVKELEMQLEFMQRGSSRKKLSRSRAKLRTVGRTKLDNSSACSYNGFYHPEIRNMTQHTTQNNQNCQYNHVIPPPLPPRRRGARWADAVPTTSSVKSLESPVCPGTACFSKLHEWYGREIQEIRTIWQNEKRQND</sequence>
<evidence type="ECO:0000259" key="2">
    <source>
        <dbReference type="PROSITE" id="PS50003"/>
    </source>
</evidence>
<feature type="domain" description="PH" evidence="2">
    <location>
        <begin position="17"/>
        <end position="113"/>
    </location>
</feature>
<dbReference type="PANTHER" id="PTHR22902">
    <property type="entry name" value="SESQUIPEDALIAN"/>
    <property type="match status" value="1"/>
</dbReference>
<organism evidence="3 4">
    <name type="scientific">Leptobrachium leishanense</name>
    <name type="common">Leishan spiny toad</name>
    <dbReference type="NCBI Taxonomy" id="445787"/>
    <lineage>
        <taxon>Eukaryota</taxon>
        <taxon>Metazoa</taxon>
        <taxon>Chordata</taxon>
        <taxon>Craniata</taxon>
        <taxon>Vertebrata</taxon>
        <taxon>Euteleostomi</taxon>
        <taxon>Amphibia</taxon>
        <taxon>Batrachia</taxon>
        <taxon>Anura</taxon>
        <taxon>Pelobatoidea</taxon>
        <taxon>Megophryidae</taxon>
        <taxon>Leptobrachium</taxon>
    </lineage>
</organism>
<name>A0A8C5QJA1_9ANUR</name>
<evidence type="ECO:0000256" key="1">
    <source>
        <dbReference type="RuleBase" id="RU369082"/>
    </source>
</evidence>
<dbReference type="CDD" id="cd13288">
    <property type="entry name" value="PH_Ses"/>
    <property type="match status" value="1"/>
</dbReference>
<dbReference type="PROSITE" id="PS50003">
    <property type="entry name" value="PH_DOMAIN"/>
    <property type="match status" value="1"/>
</dbReference>
<dbReference type="InterPro" id="IPR001849">
    <property type="entry name" value="PH_domain"/>
</dbReference>
<dbReference type="GO" id="GO:0005802">
    <property type="term" value="C:trans-Golgi network"/>
    <property type="evidence" value="ECO:0007669"/>
    <property type="project" value="UniProtKB-UniRule"/>
</dbReference>
<keyword evidence="1" id="KW-0333">Golgi apparatus</keyword>
<accession>A0A8C5QJA1</accession>
<dbReference type="SUPFAM" id="SSF50729">
    <property type="entry name" value="PH domain-like"/>
    <property type="match status" value="1"/>
</dbReference>
<dbReference type="SMART" id="SM00233">
    <property type="entry name" value="PH"/>
    <property type="match status" value="1"/>
</dbReference>